<dbReference type="InterPro" id="IPR036188">
    <property type="entry name" value="FAD/NAD-bd_sf"/>
</dbReference>
<dbReference type="Gene3D" id="3.30.9.10">
    <property type="entry name" value="D-Amino Acid Oxidase, subunit A, domain 2"/>
    <property type="match status" value="1"/>
</dbReference>
<dbReference type="Proteomes" id="UP000548476">
    <property type="component" value="Unassembled WGS sequence"/>
</dbReference>
<organism evidence="2 3">
    <name type="scientific">Phytomonospora endophytica</name>
    <dbReference type="NCBI Taxonomy" id="714109"/>
    <lineage>
        <taxon>Bacteria</taxon>
        <taxon>Bacillati</taxon>
        <taxon>Actinomycetota</taxon>
        <taxon>Actinomycetes</taxon>
        <taxon>Micromonosporales</taxon>
        <taxon>Micromonosporaceae</taxon>
        <taxon>Phytomonospora</taxon>
    </lineage>
</organism>
<evidence type="ECO:0000259" key="1">
    <source>
        <dbReference type="Pfam" id="PF01494"/>
    </source>
</evidence>
<dbReference type="SUPFAM" id="SSF51905">
    <property type="entry name" value="FAD/NAD(P)-binding domain"/>
    <property type="match status" value="1"/>
</dbReference>
<evidence type="ECO:0000313" key="3">
    <source>
        <dbReference type="Proteomes" id="UP000548476"/>
    </source>
</evidence>
<dbReference type="EMBL" id="JACHGT010000019">
    <property type="protein sequence ID" value="MBB6038973.1"/>
    <property type="molecule type" value="Genomic_DNA"/>
</dbReference>
<dbReference type="PRINTS" id="PR00420">
    <property type="entry name" value="RNGMNOXGNASE"/>
</dbReference>
<dbReference type="Gene3D" id="3.50.50.60">
    <property type="entry name" value="FAD/NAD(P)-binding domain"/>
    <property type="match status" value="1"/>
</dbReference>
<feature type="domain" description="FAD-binding" evidence="1">
    <location>
        <begin position="2"/>
        <end position="328"/>
    </location>
</feature>
<sequence length="383" mass="40446">MTDVLISGASIAGPALAWWLAQAGNHVTVVERAPGIRDGGQAVDFRGRAHMAVLDRMGVTDAVRDLATGGTRLSVVDATGRTKVSLPESFTGGAVEIERGRLARLLYERTRGQVEYVFDDSIASLAQTAVGVDVTLDSGRQLTAGVVVGADGLHSNVRRLAFGPEEDYVSHSGYHIGLFDVPTSFARAGADLIYNEPGRAVSVGPASRGASAMFVFHDAALRYDHRDTDAHRRILTGAFAGMGWIAPELLREAATAPNLYFDSIALVETDACVRGRIALLGDAGYGATCGGMGAGLALVAAYVLARELGGHDPATALKRYESRILPYAAGCRKVAAGAGPFLAPPTAARLWMRDRMYRLLSSRAFAGMLERMSVKAAEGIALD</sequence>
<dbReference type="PANTHER" id="PTHR46865:SF2">
    <property type="entry name" value="MONOOXYGENASE"/>
    <property type="match status" value="1"/>
</dbReference>
<dbReference type="PANTHER" id="PTHR46865">
    <property type="entry name" value="OXIDOREDUCTASE-RELATED"/>
    <property type="match status" value="1"/>
</dbReference>
<reference evidence="2 3" key="1">
    <citation type="submission" date="2020-08" db="EMBL/GenBank/DDBJ databases">
        <title>Genomic Encyclopedia of Type Strains, Phase IV (KMG-IV): sequencing the most valuable type-strain genomes for metagenomic binning, comparative biology and taxonomic classification.</title>
        <authorList>
            <person name="Goeker M."/>
        </authorList>
    </citation>
    <scope>NUCLEOTIDE SEQUENCE [LARGE SCALE GENOMIC DNA]</scope>
    <source>
        <strain evidence="2 3">YIM 65646</strain>
    </source>
</reference>
<dbReference type="RefSeq" id="WP_184791935.1">
    <property type="nucleotide sequence ID" value="NZ_BONT01000055.1"/>
</dbReference>
<proteinExistence type="predicted"/>
<dbReference type="Pfam" id="PF01494">
    <property type="entry name" value="FAD_binding_3"/>
    <property type="match status" value="1"/>
</dbReference>
<dbReference type="InterPro" id="IPR051704">
    <property type="entry name" value="FAD_aromatic-hydroxylase"/>
</dbReference>
<gene>
    <name evidence="2" type="ORF">HNR73_006862</name>
</gene>
<evidence type="ECO:0000313" key="2">
    <source>
        <dbReference type="EMBL" id="MBB6038973.1"/>
    </source>
</evidence>
<protein>
    <submittedName>
        <fullName evidence="2">2-polyprenyl-6-methoxyphenol hydroxylase-like FAD-dependent oxidoreductase</fullName>
    </submittedName>
</protein>
<comment type="caution">
    <text evidence="2">The sequence shown here is derived from an EMBL/GenBank/DDBJ whole genome shotgun (WGS) entry which is preliminary data.</text>
</comment>
<keyword evidence="3" id="KW-1185">Reference proteome</keyword>
<dbReference type="InterPro" id="IPR002938">
    <property type="entry name" value="FAD-bd"/>
</dbReference>
<dbReference type="GO" id="GO:0071949">
    <property type="term" value="F:FAD binding"/>
    <property type="evidence" value="ECO:0007669"/>
    <property type="project" value="InterPro"/>
</dbReference>
<accession>A0A841FW40</accession>
<name>A0A841FW40_9ACTN</name>
<dbReference type="AlphaFoldDB" id="A0A841FW40"/>